<keyword evidence="1 3" id="KW-0732">Signal</keyword>
<dbReference type="SUPFAM" id="SSF109998">
    <property type="entry name" value="Triger factor/SurA peptide-binding domain-like"/>
    <property type="match status" value="1"/>
</dbReference>
<evidence type="ECO:0000259" key="4">
    <source>
        <dbReference type="PROSITE" id="PS50198"/>
    </source>
</evidence>
<dbReference type="Pfam" id="PF00639">
    <property type="entry name" value="Rotamase"/>
    <property type="match status" value="2"/>
</dbReference>
<evidence type="ECO:0000313" key="5">
    <source>
        <dbReference type="EMBL" id="EHO67977.1"/>
    </source>
</evidence>
<dbReference type="PATRIC" id="fig|883158.3.peg.1696"/>
<organism evidence="5 6">
    <name type="scientific">Prevotella micans F0438</name>
    <dbReference type="NCBI Taxonomy" id="883158"/>
    <lineage>
        <taxon>Bacteria</taxon>
        <taxon>Pseudomonadati</taxon>
        <taxon>Bacteroidota</taxon>
        <taxon>Bacteroidia</taxon>
        <taxon>Bacteroidales</taxon>
        <taxon>Prevotellaceae</taxon>
        <taxon>Prevotella</taxon>
    </lineage>
</organism>
<comment type="caution">
    <text evidence="5">The sequence shown here is derived from an EMBL/GenBank/DDBJ whole genome shotgun (WGS) entry which is preliminary data.</text>
</comment>
<dbReference type="SUPFAM" id="SSF54534">
    <property type="entry name" value="FKBP-like"/>
    <property type="match status" value="2"/>
</dbReference>
<accession>H1Q456</accession>
<feature type="chain" id="PRO_5007915230" description="PpiC domain-containing protein" evidence="3">
    <location>
        <begin position="27"/>
        <end position="484"/>
    </location>
</feature>
<dbReference type="InterPro" id="IPR046357">
    <property type="entry name" value="PPIase_dom_sf"/>
</dbReference>
<evidence type="ECO:0000313" key="6">
    <source>
        <dbReference type="Proteomes" id="UP000016023"/>
    </source>
</evidence>
<feature type="domain" description="PpiC" evidence="4">
    <location>
        <begin position="308"/>
        <end position="402"/>
    </location>
</feature>
<dbReference type="InterPro" id="IPR050280">
    <property type="entry name" value="OMP_Chaperone_SurA"/>
</dbReference>
<gene>
    <name evidence="5" type="ORF">HMPREF9140_01694</name>
</gene>
<keyword evidence="2" id="KW-0697">Rotamase</keyword>
<reference evidence="5 6" key="1">
    <citation type="submission" date="2011-12" db="EMBL/GenBank/DDBJ databases">
        <title>The Genome Sequence of Prevotella micans F0438.</title>
        <authorList>
            <consortium name="The Broad Institute Genome Sequencing Platform"/>
            <person name="Earl A."/>
            <person name="Ward D."/>
            <person name="Feldgarden M."/>
            <person name="Gevers D."/>
            <person name="Izard J."/>
            <person name="Baranova O.V."/>
            <person name="Blanton J.M."/>
            <person name="Wade W.G."/>
            <person name="Dewhirst F.E."/>
            <person name="Young S.K."/>
            <person name="Zeng Q."/>
            <person name="Gargeya S."/>
            <person name="Fitzgerald M."/>
            <person name="Haas B."/>
            <person name="Abouelleil A."/>
            <person name="Alvarado L."/>
            <person name="Arachchi H.M."/>
            <person name="Berlin A."/>
            <person name="Chapman S.B."/>
            <person name="Gearin G."/>
            <person name="Goldberg J."/>
            <person name="Griggs A."/>
            <person name="Gujja S."/>
            <person name="Hansen M."/>
            <person name="Heiman D."/>
            <person name="Howarth C."/>
            <person name="Larimer J."/>
            <person name="Lui A."/>
            <person name="MacDonald P.J.P."/>
            <person name="McCowen C."/>
            <person name="Montmayeur A."/>
            <person name="Murphy C."/>
            <person name="Neiman D."/>
            <person name="Pearson M."/>
            <person name="Priest M."/>
            <person name="Roberts A."/>
            <person name="Saif S."/>
            <person name="Shea T."/>
            <person name="Sisk P."/>
            <person name="Stolte C."/>
            <person name="Sykes S."/>
            <person name="Wortman J."/>
            <person name="Nusbaum C."/>
            <person name="Birren B."/>
        </authorList>
    </citation>
    <scope>NUCLEOTIDE SEQUENCE [LARGE SCALE GENOMIC DNA]</scope>
    <source>
        <strain evidence="5 6">F0438</strain>
    </source>
</reference>
<keyword evidence="2" id="KW-0413">Isomerase</keyword>
<dbReference type="eggNOG" id="COG0760">
    <property type="taxonomic scope" value="Bacteria"/>
</dbReference>
<feature type="signal peptide" evidence="3">
    <location>
        <begin position="1"/>
        <end position="26"/>
    </location>
</feature>
<sequence>MRIRKQKSALLLACAALSVLGLRAGAYISNGAIVPADSTEKPVISISDSIESNNVVDEVIWVVGDEPILKSDVEVMKLQAEAEGVKWKSDPLCSILEQLAVQKLFLHQAALDSIKVSESEISQQIDQRINYWIALPQIGSKEKLEEYQHKTLSQIRQDLHDDIKNMQLVQKMQESLIGDVKISPAEVREYFKNLPADSIPLIPTTVEVQIITQMPKISPDEVNRIKNQLRDYTERVNKGETSFQTLARLYSEDTGSARQGGELGYMGRGMLDPAFAAAAFNLTDPKKLSKVVESEFGYHIIQFIDRRGDKINCRHILIKPRISQSAIDEAKQRLDSIADEIRADKYSFDVAAAYVSDDKDTRNNNGLMVNSSASERTSRFKMKDLPTEVARIVDTLKVGEVSRSFQMVNDKGKTLCAIVKLKSRTPEHRATITEDFQEMKNIVIAQRRQKIIHDWVEKKVKDTYVRINPRYRTDCKFEYEGWVR</sequence>
<dbReference type="Gene3D" id="1.10.4030.10">
    <property type="entry name" value="Porin chaperone SurA, peptide-binding domain"/>
    <property type="match status" value="1"/>
</dbReference>
<dbReference type="GO" id="GO:0003755">
    <property type="term" value="F:peptidyl-prolyl cis-trans isomerase activity"/>
    <property type="evidence" value="ECO:0007669"/>
    <property type="project" value="UniProtKB-KW"/>
</dbReference>
<proteinExistence type="predicted"/>
<dbReference type="Gene3D" id="3.10.50.40">
    <property type="match status" value="2"/>
</dbReference>
<evidence type="ECO:0000256" key="3">
    <source>
        <dbReference type="SAM" id="SignalP"/>
    </source>
</evidence>
<dbReference type="PANTHER" id="PTHR47637:SF1">
    <property type="entry name" value="CHAPERONE SURA"/>
    <property type="match status" value="1"/>
</dbReference>
<dbReference type="AlphaFoldDB" id="H1Q456"/>
<dbReference type="PROSITE" id="PS50198">
    <property type="entry name" value="PPIC_PPIASE_2"/>
    <property type="match status" value="2"/>
</dbReference>
<keyword evidence="6" id="KW-1185">Reference proteome</keyword>
<dbReference type="HOGENOM" id="CLU_034646_13_0_10"/>
<dbReference type="RefSeq" id="WP_006953225.1">
    <property type="nucleotide sequence ID" value="NZ_JH594523.1"/>
</dbReference>
<dbReference type="Proteomes" id="UP000016023">
    <property type="component" value="Unassembled WGS sequence"/>
</dbReference>
<dbReference type="EMBL" id="AGWK01000044">
    <property type="protein sequence ID" value="EHO67977.1"/>
    <property type="molecule type" value="Genomic_DNA"/>
</dbReference>
<evidence type="ECO:0000256" key="1">
    <source>
        <dbReference type="ARBA" id="ARBA00022729"/>
    </source>
</evidence>
<protein>
    <recommendedName>
        <fullName evidence="4">PpiC domain-containing protein</fullName>
    </recommendedName>
</protein>
<dbReference type="InterPro" id="IPR000297">
    <property type="entry name" value="PPIase_PpiC"/>
</dbReference>
<dbReference type="InterPro" id="IPR027304">
    <property type="entry name" value="Trigger_fact/SurA_dom_sf"/>
</dbReference>
<evidence type="ECO:0000256" key="2">
    <source>
        <dbReference type="PROSITE-ProRule" id="PRU00278"/>
    </source>
</evidence>
<feature type="domain" description="PpiC" evidence="4">
    <location>
        <begin position="203"/>
        <end position="305"/>
    </location>
</feature>
<dbReference type="PANTHER" id="PTHR47637">
    <property type="entry name" value="CHAPERONE SURA"/>
    <property type="match status" value="1"/>
</dbReference>
<name>H1Q456_9BACT</name>
<dbReference type="STRING" id="883158.HMPREF9140_01694"/>